<gene>
    <name evidence="1" type="ORF">SAMN04515677_1043</name>
</gene>
<dbReference type="STRING" id="1121325.SAMN04515677_1043"/>
<dbReference type="AlphaFoldDB" id="A0A1G9NMR7"/>
<name>A0A1G9NMR7_9FIRM</name>
<keyword evidence="2" id="KW-1185">Reference proteome</keyword>
<dbReference type="RefSeq" id="WP_092725270.1">
    <property type="nucleotide sequence ID" value="NZ_FNGW01000004.1"/>
</dbReference>
<dbReference type="Proteomes" id="UP000199068">
    <property type="component" value="Unassembled WGS sequence"/>
</dbReference>
<protein>
    <submittedName>
        <fullName evidence="1">Uncharacterized protein</fullName>
    </submittedName>
</protein>
<dbReference type="EMBL" id="FNGW01000004">
    <property type="protein sequence ID" value="SDL87654.1"/>
    <property type="molecule type" value="Genomic_DNA"/>
</dbReference>
<evidence type="ECO:0000313" key="1">
    <source>
        <dbReference type="EMBL" id="SDL87654.1"/>
    </source>
</evidence>
<organism evidence="1 2">
    <name type="scientific">Romboutsia lituseburensis DSM 797</name>
    <dbReference type="NCBI Taxonomy" id="1121325"/>
    <lineage>
        <taxon>Bacteria</taxon>
        <taxon>Bacillati</taxon>
        <taxon>Bacillota</taxon>
        <taxon>Clostridia</taxon>
        <taxon>Peptostreptococcales</taxon>
        <taxon>Peptostreptococcaceae</taxon>
        <taxon>Romboutsia</taxon>
    </lineage>
</organism>
<proteinExistence type="predicted"/>
<evidence type="ECO:0000313" key="2">
    <source>
        <dbReference type="Proteomes" id="UP000199068"/>
    </source>
</evidence>
<sequence length="60" mass="7487">MYEVQMRYIDFEINKSPFSFRCEKFNIRNNYYRFENVFIDNFIISYLEVNDEDIALIKIN</sequence>
<accession>A0A1G9NMR7</accession>
<reference evidence="1 2" key="1">
    <citation type="submission" date="2016-10" db="EMBL/GenBank/DDBJ databases">
        <authorList>
            <person name="de Groot N.N."/>
        </authorList>
    </citation>
    <scope>NUCLEOTIDE SEQUENCE [LARGE SCALE GENOMIC DNA]</scope>
    <source>
        <strain evidence="1 2">DSM 797</strain>
    </source>
</reference>